<dbReference type="Proteomes" id="UP000494040">
    <property type="component" value="Unassembled WGS sequence"/>
</dbReference>
<dbReference type="AlphaFoldDB" id="A0A8I6S636"/>
<organism evidence="3 4">
    <name type="scientific">Cimex lectularius</name>
    <name type="common">Bed bug</name>
    <name type="synonym">Acanthia lectularia</name>
    <dbReference type="NCBI Taxonomy" id="79782"/>
    <lineage>
        <taxon>Eukaryota</taxon>
        <taxon>Metazoa</taxon>
        <taxon>Ecdysozoa</taxon>
        <taxon>Arthropoda</taxon>
        <taxon>Hexapoda</taxon>
        <taxon>Insecta</taxon>
        <taxon>Pterygota</taxon>
        <taxon>Neoptera</taxon>
        <taxon>Paraneoptera</taxon>
        <taxon>Hemiptera</taxon>
        <taxon>Heteroptera</taxon>
        <taxon>Panheteroptera</taxon>
        <taxon>Cimicomorpha</taxon>
        <taxon>Cimicidae</taxon>
        <taxon>Cimex</taxon>
    </lineage>
</organism>
<accession>A0A8I6S636</accession>
<feature type="signal peptide" evidence="2">
    <location>
        <begin position="1"/>
        <end position="22"/>
    </location>
</feature>
<dbReference type="GeneID" id="106670579"/>
<name>A0A8I6S636_CIMLE</name>
<dbReference type="EnsemblMetazoa" id="XM_014401051.2">
    <property type="protein sequence ID" value="XP_014256537.1"/>
    <property type="gene ID" value="LOC106670579"/>
</dbReference>
<evidence type="ECO:0000256" key="1">
    <source>
        <dbReference type="SAM" id="Coils"/>
    </source>
</evidence>
<feature type="chain" id="PRO_5035328923" evidence="2">
    <location>
        <begin position="23"/>
        <end position="139"/>
    </location>
</feature>
<sequence length="139" mass="16652">MFFKFVLSIIVLLSPKLLFCNGDEPEHSIEEYNEMLKKVNVTLNRMYKNMERRAQVDKDFLESQLEESMNELRLKEKETAPRRKRELVKLLENTYSFMKTGFDQAMKEDTYTGAYRKAKHAKDHAISSFKEMYSRYKPF</sequence>
<keyword evidence="4" id="KW-1185">Reference proteome</keyword>
<proteinExistence type="predicted"/>
<dbReference type="KEGG" id="clec:106670579"/>
<feature type="coiled-coil region" evidence="1">
    <location>
        <begin position="29"/>
        <end position="78"/>
    </location>
</feature>
<protein>
    <submittedName>
        <fullName evidence="3">Uncharacterized protein</fullName>
    </submittedName>
</protein>
<evidence type="ECO:0000313" key="3">
    <source>
        <dbReference type="EnsemblMetazoa" id="XP_014256537.1"/>
    </source>
</evidence>
<reference evidence="3" key="1">
    <citation type="submission" date="2022-01" db="UniProtKB">
        <authorList>
            <consortium name="EnsemblMetazoa"/>
        </authorList>
    </citation>
    <scope>IDENTIFICATION</scope>
</reference>
<keyword evidence="2" id="KW-0732">Signal</keyword>
<evidence type="ECO:0000256" key="2">
    <source>
        <dbReference type="SAM" id="SignalP"/>
    </source>
</evidence>
<evidence type="ECO:0000313" key="4">
    <source>
        <dbReference type="Proteomes" id="UP000494040"/>
    </source>
</evidence>
<keyword evidence="1" id="KW-0175">Coiled coil</keyword>
<dbReference type="RefSeq" id="XP_014256537.1">
    <property type="nucleotide sequence ID" value="XM_014401051.2"/>
</dbReference>